<protein>
    <submittedName>
        <fullName evidence="1">Uncharacterized protein</fullName>
    </submittedName>
</protein>
<gene>
    <name evidence="1" type="ORF">J2S07_002826</name>
</gene>
<reference evidence="1 2" key="1">
    <citation type="submission" date="2023-07" db="EMBL/GenBank/DDBJ databases">
        <title>Genomic Encyclopedia of Type Strains, Phase IV (KMG-IV): sequencing the most valuable type-strain genomes for metagenomic binning, comparative biology and taxonomic classification.</title>
        <authorList>
            <person name="Goeker M."/>
        </authorList>
    </citation>
    <scope>NUCLEOTIDE SEQUENCE [LARGE SCALE GENOMIC DNA]</scope>
    <source>
        <strain evidence="1 2">DSM 23948</strain>
    </source>
</reference>
<organism evidence="1 2">
    <name type="scientific">Anoxybacillus andreesenii</name>
    <dbReference type="NCBI Taxonomy" id="1325932"/>
    <lineage>
        <taxon>Bacteria</taxon>
        <taxon>Bacillati</taxon>
        <taxon>Bacillota</taxon>
        <taxon>Bacilli</taxon>
        <taxon>Bacillales</taxon>
        <taxon>Anoxybacillaceae</taxon>
        <taxon>Anoxybacillus</taxon>
    </lineage>
</organism>
<dbReference type="EMBL" id="JAUSTU010000013">
    <property type="protein sequence ID" value="MDQ0156505.1"/>
    <property type="molecule type" value="Genomic_DNA"/>
</dbReference>
<keyword evidence="2" id="KW-1185">Reference proteome</keyword>
<evidence type="ECO:0000313" key="1">
    <source>
        <dbReference type="EMBL" id="MDQ0156505.1"/>
    </source>
</evidence>
<comment type="caution">
    <text evidence="1">The sequence shown here is derived from an EMBL/GenBank/DDBJ whole genome shotgun (WGS) entry which is preliminary data.</text>
</comment>
<evidence type="ECO:0000313" key="2">
    <source>
        <dbReference type="Proteomes" id="UP001231362"/>
    </source>
</evidence>
<sequence>MRVELESVNEGIYTIEVNVNSEQKKQDNFHKLV</sequence>
<accession>A0ABT9V6D4</accession>
<proteinExistence type="predicted"/>
<name>A0ABT9V6D4_9BACL</name>
<dbReference type="Proteomes" id="UP001231362">
    <property type="component" value="Unassembled WGS sequence"/>
</dbReference>